<dbReference type="InterPro" id="IPR038484">
    <property type="entry name" value="MucB/RseB_C_sf"/>
</dbReference>
<feature type="domain" description="MucB/RseB N-terminal" evidence="6">
    <location>
        <begin position="27"/>
        <end position="198"/>
    </location>
</feature>
<evidence type="ECO:0000256" key="3">
    <source>
        <dbReference type="ARBA" id="ARBA00022729"/>
    </source>
</evidence>
<keyword evidence="3 5" id="KW-0732">Signal</keyword>
<evidence type="ECO:0000256" key="1">
    <source>
        <dbReference type="ARBA" id="ARBA00004418"/>
    </source>
</evidence>
<proteinExistence type="inferred from homology"/>
<dbReference type="PANTHER" id="PTHR38782">
    <property type="match status" value="1"/>
</dbReference>
<name>A0ABW8GHC9_9PROT</name>
<accession>A0ABW8GHC9</accession>
<feature type="chain" id="PRO_5046913951" evidence="5">
    <location>
        <begin position="20"/>
        <end position="316"/>
    </location>
</feature>
<organism evidence="8 9">
    <name type="scientific">Methylobacillus methanolivorans</name>
    <dbReference type="NCBI Taxonomy" id="1848927"/>
    <lineage>
        <taxon>Bacteria</taxon>
        <taxon>Pseudomonadati</taxon>
        <taxon>Pseudomonadota</taxon>
        <taxon>Betaproteobacteria</taxon>
        <taxon>Nitrosomonadales</taxon>
        <taxon>Methylophilaceae</taxon>
        <taxon>Methylobacillus</taxon>
    </lineage>
</organism>
<dbReference type="EMBL" id="JBIWXY010000001">
    <property type="protein sequence ID" value="MFJ5444776.1"/>
    <property type="molecule type" value="Genomic_DNA"/>
</dbReference>
<dbReference type="RefSeq" id="WP_400878061.1">
    <property type="nucleotide sequence ID" value="NZ_JBIWXY010000001.1"/>
</dbReference>
<dbReference type="Pfam" id="PF03888">
    <property type="entry name" value="MucB_RseB"/>
    <property type="match status" value="1"/>
</dbReference>
<keyword evidence="9" id="KW-1185">Reference proteome</keyword>
<comment type="caution">
    <text evidence="8">The sequence shown here is derived from an EMBL/GenBank/DDBJ whole genome shotgun (WGS) entry which is preliminary data.</text>
</comment>
<dbReference type="InterPro" id="IPR005588">
    <property type="entry name" value="MucB_RseB"/>
</dbReference>
<dbReference type="Gene3D" id="3.30.200.100">
    <property type="entry name" value="MucB/RseB, C-terminal domain"/>
    <property type="match status" value="1"/>
</dbReference>
<protein>
    <submittedName>
        <fullName evidence="8">MucB/RseB C-terminal domain-containing protein</fullName>
    </submittedName>
</protein>
<comment type="similarity">
    <text evidence="2">Belongs to the RseB family.</text>
</comment>
<comment type="subcellular location">
    <subcellularLocation>
        <location evidence="1">Periplasm</location>
    </subcellularLocation>
</comment>
<evidence type="ECO:0000313" key="9">
    <source>
        <dbReference type="Proteomes" id="UP001617669"/>
    </source>
</evidence>
<dbReference type="InterPro" id="IPR033436">
    <property type="entry name" value="MucB/RseB_C"/>
</dbReference>
<dbReference type="PIRSF" id="PIRSF005427">
    <property type="entry name" value="RseB"/>
    <property type="match status" value="1"/>
</dbReference>
<evidence type="ECO:0000259" key="6">
    <source>
        <dbReference type="Pfam" id="PF03888"/>
    </source>
</evidence>
<dbReference type="CDD" id="cd16327">
    <property type="entry name" value="RseB"/>
    <property type="match status" value="1"/>
</dbReference>
<evidence type="ECO:0000256" key="4">
    <source>
        <dbReference type="ARBA" id="ARBA00022764"/>
    </source>
</evidence>
<dbReference type="Pfam" id="PF17188">
    <property type="entry name" value="MucB_RseB_C"/>
    <property type="match status" value="1"/>
</dbReference>
<dbReference type="Gene3D" id="2.50.20.10">
    <property type="entry name" value="Lipoprotein localisation LolA/LolB/LppX"/>
    <property type="match status" value="1"/>
</dbReference>
<sequence>MKRFLLAFLLASPFVVVHAEPEDPWLVLQKAASAAHDLSYKGVFIYQSGDNIKSVQITHTNSGQGEYARMVVLDGTPREMLSQGGDVVIFSSKNEKVIMEKRRAHNLFPAVLPEDIERLKASYQARVGGTERIAGRDGRIVFLDPRDSLRYAYKFWADREYGLLLKSLMLNDQKQMLEQMAFSQVNMMEEQGMDWFHPNVDHNKHYILEEANAQPAQDASGWTVGALPAGYRKVEQVTRLVPGKTAPVTQVIFTDGLASVSLFIEPLSKGTRPKIGQTSKGATHFYANVSKGYQILVVGEVPAATVAQIGSAVSFK</sequence>
<evidence type="ECO:0000256" key="5">
    <source>
        <dbReference type="SAM" id="SignalP"/>
    </source>
</evidence>
<feature type="signal peptide" evidence="5">
    <location>
        <begin position="1"/>
        <end position="19"/>
    </location>
</feature>
<reference evidence="8 9" key="1">
    <citation type="submission" date="2024-11" db="EMBL/GenBank/DDBJ databases">
        <authorList>
            <person name="Kaparullina E.N."/>
            <person name="Delegan Y.A."/>
            <person name="Doronina N.V."/>
        </authorList>
    </citation>
    <scope>NUCLEOTIDE SEQUENCE [LARGE SCALE GENOMIC DNA]</scope>
    <source>
        <strain evidence="8 9">7sh_L</strain>
    </source>
</reference>
<evidence type="ECO:0000313" key="8">
    <source>
        <dbReference type="EMBL" id="MFJ5444776.1"/>
    </source>
</evidence>
<evidence type="ECO:0000256" key="2">
    <source>
        <dbReference type="ARBA" id="ARBA00008150"/>
    </source>
</evidence>
<keyword evidence="4" id="KW-0574">Periplasm</keyword>
<feature type="domain" description="MucB/RseB C-terminal" evidence="7">
    <location>
        <begin position="217"/>
        <end position="313"/>
    </location>
</feature>
<dbReference type="Proteomes" id="UP001617669">
    <property type="component" value="Unassembled WGS sequence"/>
</dbReference>
<dbReference type="InterPro" id="IPR033434">
    <property type="entry name" value="MucB/RseB_N"/>
</dbReference>
<evidence type="ECO:0000259" key="7">
    <source>
        <dbReference type="Pfam" id="PF17188"/>
    </source>
</evidence>
<dbReference type="PANTHER" id="PTHR38782:SF1">
    <property type="entry name" value="SIGMA-E FACTOR REGULATORY PROTEIN RSEB"/>
    <property type="match status" value="1"/>
</dbReference>
<gene>
    <name evidence="8" type="ORF">ACIKP9_00890</name>
</gene>